<dbReference type="RefSeq" id="WP_169720207.1">
    <property type="nucleotide sequence ID" value="NZ_FNIJ01000019.1"/>
</dbReference>
<dbReference type="InterPro" id="IPR000259">
    <property type="entry name" value="Adhesion_dom_fimbrial"/>
</dbReference>
<reference evidence="7" key="1">
    <citation type="submission" date="2016-10" db="EMBL/GenBank/DDBJ databases">
        <authorList>
            <person name="Varghese N."/>
            <person name="Submissions S."/>
        </authorList>
    </citation>
    <scope>NUCLEOTIDE SEQUENCE [LARGE SCALE GENOMIC DNA]</scope>
    <source>
        <strain evidence="7">JCM 21621</strain>
    </source>
</reference>
<evidence type="ECO:0000256" key="3">
    <source>
        <dbReference type="ARBA" id="ARBA00023263"/>
    </source>
</evidence>
<dbReference type="InterPro" id="IPR036937">
    <property type="entry name" value="Adhesion_dom_fimbrial_sf"/>
</dbReference>
<feature type="signal peptide" evidence="4">
    <location>
        <begin position="1"/>
        <end position="20"/>
    </location>
</feature>
<comment type="subcellular location">
    <subcellularLocation>
        <location evidence="1">Fimbrium</location>
    </subcellularLocation>
</comment>
<dbReference type="PROSITE" id="PS51257">
    <property type="entry name" value="PROKAR_LIPOPROTEIN"/>
    <property type="match status" value="1"/>
</dbReference>
<dbReference type="Proteomes" id="UP000242957">
    <property type="component" value="Unassembled WGS sequence"/>
</dbReference>
<keyword evidence="4" id="KW-0732">Signal</keyword>
<dbReference type="InterPro" id="IPR008966">
    <property type="entry name" value="Adhesion_dom_sf"/>
</dbReference>
<dbReference type="SUPFAM" id="SSF49401">
    <property type="entry name" value="Bacterial adhesins"/>
    <property type="match status" value="1"/>
</dbReference>
<keyword evidence="3" id="KW-0281">Fimbrium</keyword>
<dbReference type="PANTHER" id="PTHR33420:SF14">
    <property type="entry name" value="TYPE 1 FIMBRIN D-MANNOSE SPECIFIC ADHESIN"/>
    <property type="match status" value="1"/>
</dbReference>
<evidence type="ECO:0000256" key="4">
    <source>
        <dbReference type="SAM" id="SignalP"/>
    </source>
</evidence>
<evidence type="ECO:0000259" key="5">
    <source>
        <dbReference type="Pfam" id="PF00419"/>
    </source>
</evidence>
<evidence type="ECO:0000256" key="2">
    <source>
        <dbReference type="ARBA" id="ARBA00006671"/>
    </source>
</evidence>
<dbReference type="Pfam" id="PF00419">
    <property type="entry name" value="Fimbrial"/>
    <property type="match status" value="1"/>
</dbReference>
<dbReference type="Gene3D" id="2.60.40.3310">
    <property type="match status" value="1"/>
</dbReference>
<protein>
    <submittedName>
        <fullName evidence="6">Pilin (Type 1 fimbria component protein)</fullName>
    </submittedName>
</protein>
<dbReference type="EMBL" id="FNIJ01000019">
    <property type="protein sequence ID" value="SDO97229.1"/>
    <property type="molecule type" value="Genomic_DNA"/>
</dbReference>
<gene>
    <name evidence="6" type="ORF">SAMN05216193_11918</name>
</gene>
<evidence type="ECO:0000313" key="6">
    <source>
        <dbReference type="EMBL" id="SDO97229.1"/>
    </source>
</evidence>
<organism evidence="6 7">
    <name type="scientific">Pseudomonas jinjuensis</name>
    <dbReference type="NCBI Taxonomy" id="198616"/>
    <lineage>
        <taxon>Bacteria</taxon>
        <taxon>Pseudomonadati</taxon>
        <taxon>Pseudomonadota</taxon>
        <taxon>Gammaproteobacteria</taxon>
        <taxon>Pseudomonadales</taxon>
        <taxon>Pseudomonadaceae</taxon>
        <taxon>Pseudomonas</taxon>
    </lineage>
</organism>
<feature type="chain" id="PRO_5017372650" evidence="4">
    <location>
        <begin position="21"/>
        <end position="337"/>
    </location>
</feature>
<feature type="domain" description="Fimbrial-type adhesion" evidence="5">
    <location>
        <begin position="193"/>
        <end position="336"/>
    </location>
</feature>
<dbReference type="Gene3D" id="2.60.40.1090">
    <property type="entry name" value="Fimbrial-type adhesion domain"/>
    <property type="match status" value="1"/>
</dbReference>
<dbReference type="GO" id="GO:0043709">
    <property type="term" value="P:cell adhesion involved in single-species biofilm formation"/>
    <property type="evidence" value="ECO:0007669"/>
    <property type="project" value="TreeGrafter"/>
</dbReference>
<keyword evidence="7" id="KW-1185">Reference proteome</keyword>
<dbReference type="GO" id="GO:0009289">
    <property type="term" value="C:pilus"/>
    <property type="evidence" value="ECO:0007669"/>
    <property type="project" value="UniProtKB-SubCell"/>
</dbReference>
<dbReference type="STRING" id="198616.SAMN05216193_11918"/>
<name>A0A1H0NX71_9PSED</name>
<comment type="similarity">
    <text evidence="2">Belongs to the fimbrial protein family.</text>
</comment>
<proteinExistence type="inferred from homology"/>
<sequence>MKRSILLWLALLLISPSLWAGCSFEPGYSKSVANINLPATLSVPRDAPNGTELWSSGWMSFSGPSLTCNSSGNVAGGLAAGIGAPVPGYTSNGFSSVFASNVPGIGISVFWCNQVIGSCNPDYTKVTPIASLAWAVGPTQYPLKTNWWVRLIKTGDIDPSAGPLTIGGKSTISYIDRQVAELTLSGASVVGTRGCEMLSAQNIDVRLPPVAKTDFSDAAPTPPDNGKATAFSIRLQCDKGVKVSHQIDGTQTQGGSNVLANASGADMAEGVGVRLYYGDVSSTTPVELGQKRLTGLTAEDMPMSIELAAKYHKTVPRAADIKAGRVSTIATFTMFYE</sequence>
<evidence type="ECO:0000313" key="7">
    <source>
        <dbReference type="Proteomes" id="UP000242957"/>
    </source>
</evidence>
<dbReference type="AlphaFoldDB" id="A0A1H0NX71"/>
<dbReference type="PANTHER" id="PTHR33420">
    <property type="entry name" value="FIMBRIAL SUBUNIT ELFA-RELATED"/>
    <property type="match status" value="1"/>
</dbReference>
<dbReference type="InterPro" id="IPR050263">
    <property type="entry name" value="Bact_Fimbrial_Adh_Pro"/>
</dbReference>
<accession>A0A1H0NX71</accession>
<evidence type="ECO:0000256" key="1">
    <source>
        <dbReference type="ARBA" id="ARBA00004561"/>
    </source>
</evidence>